<dbReference type="GO" id="GO:0016757">
    <property type="term" value="F:glycosyltransferase activity"/>
    <property type="evidence" value="ECO:0007669"/>
    <property type="project" value="UniProtKB-KW"/>
</dbReference>
<accession>A0A1F5YUA6</accession>
<gene>
    <name evidence="4" type="ORF">A2Z33_04700</name>
</gene>
<evidence type="ECO:0000256" key="3">
    <source>
        <dbReference type="ARBA" id="ARBA00022679"/>
    </source>
</evidence>
<dbReference type="EMBL" id="MFJD01000006">
    <property type="protein sequence ID" value="OGG03759.1"/>
    <property type="molecule type" value="Genomic_DNA"/>
</dbReference>
<sequence>MRGALPPVHWIIPVYRPDPPDLRSLLSALSGETIIIVRNYSGKIASGRHTVLGDGTNRGYAAAANTGMTYAYTHGAVWALVVNQDLKATRSAVTALKQKLTNDQPMIAGPFAGSFDPVRYTTVYPAKQESGLKYISGSCIAVHIDLARRTKLFYEPYFLYYEDADLCLRAAKAGFPVRHLPVPGFSHTDNQSVGGNTFLLSYYLARNHMLFIRRNAPTAVVAREIIRMPLTLLEHHRRGEIGAVTGIRDFALGRFGKFGGKL</sequence>
<evidence type="ECO:0008006" key="6">
    <source>
        <dbReference type="Google" id="ProtNLM"/>
    </source>
</evidence>
<evidence type="ECO:0000256" key="2">
    <source>
        <dbReference type="ARBA" id="ARBA00022676"/>
    </source>
</evidence>
<reference evidence="4 5" key="1">
    <citation type="journal article" date="2016" name="Nat. Commun.">
        <title>Thousands of microbial genomes shed light on interconnected biogeochemical processes in an aquifer system.</title>
        <authorList>
            <person name="Anantharaman K."/>
            <person name="Brown C.T."/>
            <person name="Hug L.A."/>
            <person name="Sharon I."/>
            <person name="Castelle C.J."/>
            <person name="Probst A.J."/>
            <person name="Thomas B.C."/>
            <person name="Singh A."/>
            <person name="Wilkins M.J."/>
            <person name="Karaoz U."/>
            <person name="Brodie E.L."/>
            <person name="Williams K.H."/>
            <person name="Hubbard S.S."/>
            <person name="Banfield J.F."/>
        </authorList>
    </citation>
    <scope>NUCLEOTIDE SEQUENCE [LARGE SCALE GENOMIC DNA]</scope>
</reference>
<comment type="caution">
    <text evidence="4">The sequence shown here is derived from an EMBL/GenBank/DDBJ whole genome shotgun (WGS) entry which is preliminary data.</text>
</comment>
<name>A0A1F5YUA6_9BACT</name>
<evidence type="ECO:0000256" key="1">
    <source>
        <dbReference type="ARBA" id="ARBA00006739"/>
    </source>
</evidence>
<organism evidence="4 5">
    <name type="scientific">Candidatus Gottesmanbacteria bacterium RBG_16_52_11</name>
    <dbReference type="NCBI Taxonomy" id="1798374"/>
    <lineage>
        <taxon>Bacteria</taxon>
        <taxon>Candidatus Gottesmaniibacteriota</taxon>
    </lineage>
</organism>
<keyword evidence="2" id="KW-0328">Glycosyltransferase</keyword>
<dbReference type="Proteomes" id="UP000178448">
    <property type="component" value="Unassembled WGS sequence"/>
</dbReference>
<evidence type="ECO:0000313" key="4">
    <source>
        <dbReference type="EMBL" id="OGG03759.1"/>
    </source>
</evidence>
<evidence type="ECO:0000313" key="5">
    <source>
        <dbReference type="Proteomes" id="UP000178448"/>
    </source>
</evidence>
<proteinExistence type="inferred from homology"/>
<dbReference type="SUPFAM" id="SSF53448">
    <property type="entry name" value="Nucleotide-diphospho-sugar transferases"/>
    <property type="match status" value="1"/>
</dbReference>
<dbReference type="STRING" id="1798374.A2Z33_04700"/>
<keyword evidence="3" id="KW-0808">Transferase</keyword>
<dbReference type="PANTHER" id="PTHR43179">
    <property type="entry name" value="RHAMNOSYLTRANSFERASE WBBL"/>
    <property type="match status" value="1"/>
</dbReference>
<dbReference type="Gene3D" id="3.90.550.10">
    <property type="entry name" value="Spore Coat Polysaccharide Biosynthesis Protein SpsA, Chain A"/>
    <property type="match status" value="1"/>
</dbReference>
<comment type="similarity">
    <text evidence="1">Belongs to the glycosyltransferase 2 family.</text>
</comment>
<dbReference type="InterPro" id="IPR029044">
    <property type="entry name" value="Nucleotide-diphossugar_trans"/>
</dbReference>
<dbReference type="AlphaFoldDB" id="A0A1F5YUA6"/>
<protein>
    <recommendedName>
        <fullName evidence="6">Glycosyltransferase 2-like domain-containing protein</fullName>
    </recommendedName>
</protein>
<dbReference type="PANTHER" id="PTHR43179:SF12">
    <property type="entry name" value="GALACTOFURANOSYLTRANSFERASE GLFT2"/>
    <property type="match status" value="1"/>
</dbReference>